<gene>
    <name evidence="2" type="ORF">H9K76_22655</name>
</gene>
<keyword evidence="1" id="KW-0472">Membrane</keyword>
<feature type="transmembrane region" description="Helical" evidence="1">
    <location>
        <begin position="98"/>
        <end position="118"/>
    </location>
</feature>
<proteinExistence type="predicted"/>
<keyword evidence="3" id="KW-1185">Reference proteome</keyword>
<feature type="transmembrane region" description="Helical" evidence="1">
    <location>
        <begin position="21"/>
        <end position="45"/>
    </location>
</feature>
<sequence length="176" mass="19359">MHASSTLQHSILHPSQRSKNLLLAVALASLAIAGFVLPFVWNVLAFIDAMPKMAWLQQLLHSVPVASWLLMFAWGAAIPLMLLFALHQSPRHRVRNGIFVAVLMFIAITWYVHMPAAYRCDAMYPQAELACSALKWGFSTSLGLATAAYVFAIFVVAFSSVGLLAQCIEDKSSTPR</sequence>
<reference evidence="2 3" key="1">
    <citation type="submission" date="2020-08" db="EMBL/GenBank/DDBJ databases">
        <title>Genome sequence of Diaphorobacter ruginosibacter DSM 27467T.</title>
        <authorList>
            <person name="Hyun D.-W."/>
            <person name="Bae J.-W."/>
        </authorList>
    </citation>
    <scope>NUCLEOTIDE SEQUENCE [LARGE SCALE GENOMIC DNA]</scope>
    <source>
        <strain evidence="2 3">DSM 27467</strain>
    </source>
</reference>
<protein>
    <submittedName>
        <fullName evidence="2">Uncharacterized protein</fullName>
    </submittedName>
</protein>
<keyword evidence="1" id="KW-0812">Transmembrane</keyword>
<organism evidence="2 3">
    <name type="scientific">Diaphorobacter ruginosibacter</name>
    <dbReference type="NCBI Taxonomy" id="1715720"/>
    <lineage>
        <taxon>Bacteria</taxon>
        <taxon>Pseudomonadati</taxon>
        <taxon>Pseudomonadota</taxon>
        <taxon>Betaproteobacteria</taxon>
        <taxon>Burkholderiales</taxon>
        <taxon>Comamonadaceae</taxon>
        <taxon>Diaphorobacter</taxon>
    </lineage>
</organism>
<evidence type="ECO:0000313" key="3">
    <source>
        <dbReference type="Proteomes" id="UP000515811"/>
    </source>
</evidence>
<dbReference type="RefSeq" id="WP_187597491.1">
    <property type="nucleotide sequence ID" value="NZ_CP060714.1"/>
</dbReference>
<evidence type="ECO:0000313" key="2">
    <source>
        <dbReference type="EMBL" id="QNN57226.1"/>
    </source>
</evidence>
<evidence type="ECO:0000256" key="1">
    <source>
        <dbReference type="SAM" id="Phobius"/>
    </source>
</evidence>
<feature type="transmembrane region" description="Helical" evidence="1">
    <location>
        <begin position="65"/>
        <end position="86"/>
    </location>
</feature>
<dbReference type="Proteomes" id="UP000515811">
    <property type="component" value="Chromosome"/>
</dbReference>
<accession>A0A7G9RNQ1</accession>
<keyword evidence="1" id="KW-1133">Transmembrane helix</keyword>
<name>A0A7G9RNQ1_9BURK</name>
<dbReference type="AlphaFoldDB" id="A0A7G9RNQ1"/>
<dbReference type="KEGG" id="drg:H9K76_22655"/>
<dbReference type="EMBL" id="CP060714">
    <property type="protein sequence ID" value="QNN57226.1"/>
    <property type="molecule type" value="Genomic_DNA"/>
</dbReference>
<feature type="transmembrane region" description="Helical" evidence="1">
    <location>
        <begin position="138"/>
        <end position="165"/>
    </location>
</feature>